<dbReference type="Proteomes" id="UP000440367">
    <property type="component" value="Unassembled WGS sequence"/>
</dbReference>
<dbReference type="Proteomes" id="UP000441208">
    <property type="component" value="Unassembled WGS sequence"/>
</dbReference>
<evidence type="ECO:0000313" key="13">
    <source>
        <dbReference type="Proteomes" id="UP000437068"/>
    </source>
</evidence>
<dbReference type="EMBL" id="QXFW01000699">
    <property type="protein sequence ID" value="KAE9005103.1"/>
    <property type="molecule type" value="Genomic_DNA"/>
</dbReference>
<evidence type="ECO:0000313" key="3">
    <source>
        <dbReference type="EMBL" id="KAE9070258.1"/>
    </source>
</evidence>
<dbReference type="EMBL" id="QXFY01000473">
    <property type="protein sequence ID" value="KAE9343307.1"/>
    <property type="molecule type" value="Genomic_DNA"/>
</dbReference>
<evidence type="ECO:0000313" key="20">
    <source>
        <dbReference type="Proteomes" id="UP000488956"/>
    </source>
</evidence>
<dbReference type="Proteomes" id="UP000433483">
    <property type="component" value="Unassembled WGS sequence"/>
</dbReference>
<gene>
    <name evidence="9" type="ORF">PF001_g12248</name>
    <name evidence="8" type="ORF">PF002_g5347</name>
    <name evidence="6" type="ORF">PF004_g28671</name>
    <name evidence="7" type="ORF">PF005_g7694</name>
    <name evidence="3" type="ORF">PF006_g29393</name>
    <name evidence="5" type="ORF">PF007_g12482</name>
    <name evidence="10" type="ORF">PF008_g9744</name>
    <name evidence="1" type="ORF">PF009_g8550</name>
    <name evidence="4" type="ORF">PF010_g12502</name>
    <name evidence="2" type="ORF">PF011_g12185</name>
</gene>
<dbReference type="Proteomes" id="UP000429523">
    <property type="component" value="Unassembled WGS sequence"/>
</dbReference>
<name>A0A6A3S4D3_9STRA</name>
<dbReference type="EMBL" id="QXGA01004893">
    <property type="protein sequence ID" value="KAE9070258.1"/>
    <property type="molecule type" value="Genomic_DNA"/>
</dbReference>
<dbReference type="EMBL" id="QXGF01000348">
    <property type="protein sequence ID" value="KAE8941674.1"/>
    <property type="molecule type" value="Genomic_DNA"/>
</dbReference>
<evidence type="ECO:0000313" key="15">
    <source>
        <dbReference type="Proteomes" id="UP000440732"/>
    </source>
</evidence>
<dbReference type="Proteomes" id="UP000437068">
    <property type="component" value="Unassembled WGS sequence"/>
</dbReference>
<evidence type="ECO:0000313" key="19">
    <source>
        <dbReference type="Proteomes" id="UP000486351"/>
    </source>
</evidence>
<dbReference type="EMBL" id="QXGD01000173">
    <property type="protein sequence ID" value="KAE9249347.1"/>
    <property type="molecule type" value="Genomic_DNA"/>
</dbReference>
<evidence type="ECO:0000313" key="5">
    <source>
        <dbReference type="EMBL" id="KAE9108891.1"/>
    </source>
</evidence>
<evidence type="ECO:0000313" key="8">
    <source>
        <dbReference type="EMBL" id="KAE9249347.1"/>
    </source>
</evidence>
<dbReference type="Proteomes" id="UP000460718">
    <property type="component" value="Unassembled WGS sequence"/>
</dbReference>
<reference evidence="11 12" key="1">
    <citation type="submission" date="2018-08" db="EMBL/GenBank/DDBJ databases">
        <title>Genomic investigation of the strawberry pathogen Phytophthora fragariae indicates pathogenicity is determined by transcriptional variation in three key races.</title>
        <authorList>
            <person name="Adams T.M."/>
            <person name="Armitage A.D."/>
            <person name="Sobczyk M.K."/>
            <person name="Bates H.J."/>
            <person name="Dunwell J.M."/>
            <person name="Nellist C.F."/>
            <person name="Harrison R.J."/>
        </authorList>
    </citation>
    <scope>NUCLEOTIDE SEQUENCE [LARGE SCALE GENOMIC DNA]</scope>
    <source>
        <strain evidence="9 13">A4</strain>
        <strain evidence="8 14">BC-1</strain>
        <strain evidence="6 18">BC-23</strain>
        <strain evidence="7 12">NOV-27</strain>
        <strain evidence="3 15">NOV-5</strain>
        <strain evidence="5 16">NOV-71</strain>
        <strain evidence="10 19">NOV-77</strain>
        <strain evidence="1 11">NOV-9</strain>
        <strain evidence="4 20">ONT-3</strain>
        <strain evidence="2 17">SCRP245</strain>
    </source>
</reference>
<accession>A0A6A3S4D3</accession>
<evidence type="ECO:0000313" key="6">
    <source>
        <dbReference type="EMBL" id="KAE9167906.1"/>
    </source>
</evidence>
<keyword evidence="12" id="KW-1185">Reference proteome</keyword>
<protein>
    <submittedName>
        <fullName evidence="5">Uncharacterized protein</fullName>
    </submittedName>
</protein>
<evidence type="ECO:0000313" key="10">
    <source>
        <dbReference type="EMBL" id="KAE9343307.1"/>
    </source>
</evidence>
<dbReference type="EMBL" id="QXGE01000673">
    <property type="protein sequence ID" value="KAE9306197.1"/>
    <property type="molecule type" value="Genomic_DNA"/>
</dbReference>
<dbReference type="EMBL" id="QXFX01000699">
    <property type="protein sequence ID" value="KAE9106799.1"/>
    <property type="molecule type" value="Genomic_DNA"/>
</dbReference>
<evidence type="ECO:0000313" key="17">
    <source>
        <dbReference type="Proteomes" id="UP000460718"/>
    </source>
</evidence>
<dbReference type="AlphaFoldDB" id="A0A6A3S4D3"/>
<evidence type="ECO:0000313" key="16">
    <source>
        <dbReference type="Proteomes" id="UP000441208"/>
    </source>
</evidence>
<evidence type="ECO:0000313" key="12">
    <source>
        <dbReference type="Proteomes" id="UP000433483"/>
    </source>
</evidence>
<dbReference type="EMBL" id="QXGB01000312">
    <property type="protein sequence ID" value="KAE9219905.1"/>
    <property type="molecule type" value="Genomic_DNA"/>
</dbReference>
<evidence type="ECO:0000313" key="1">
    <source>
        <dbReference type="EMBL" id="KAE8941674.1"/>
    </source>
</evidence>
<organism evidence="5 16">
    <name type="scientific">Phytophthora fragariae</name>
    <dbReference type="NCBI Taxonomy" id="53985"/>
    <lineage>
        <taxon>Eukaryota</taxon>
        <taxon>Sar</taxon>
        <taxon>Stramenopiles</taxon>
        <taxon>Oomycota</taxon>
        <taxon>Peronosporomycetes</taxon>
        <taxon>Peronosporales</taxon>
        <taxon>Peronosporaceae</taxon>
        <taxon>Phytophthora</taxon>
    </lineage>
</organism>
<dbReference type="Proteomes" id="UP000486351">
    <property type="component" value="Unassembled WGS sequence"/>
</dbReference>
<evidence type="ECO:0000313" key="14">
    <source>
        <dbReference type="Proteomes" id="UP000440367"/>
    </source>
</evidence>
<evidence type="ECO:0000313" key="7">
    <source>
        <dbReference type="EMBL" id="KAE9219905.1"/>
    </source>
</evidence>
<dbReference type="EMBL" id="QXGC01004754">
    <property type="protein sequence ID" value="KAE9167906.1"/>
    <property type="molecule type" value="Genomic_DNA"/>
</dbReference>
<dbReference type="Proteomes" id="UP000488956">
    <property type="component" value="Unassembled WGS sequence"/>
</dbReference>
<dbReference type="Proteomes" id="UP000476176">
    <property type="component" value="Unassembled WGS sequence"/>
</dbReference>
<sequence length="55" mass="6066">MARMSETILVRLLLFTGVYGLICPITCPMTRIVLRQHLFSTGGLPISLKVTITSC</sequence>
<evidence type="ECO:0000313" key="9">
    <source>
        <dbReference type="EMBL" id="KAE9306197.1"/>
    </source>
</evidence>
<dbReference type="EMBL" id="QXFZ01000658">
    <property type="protein sequence ID" value="KAE9108891.1"/>
    <property type="molecule type" value="Genomic_DNA"/>
</dbReference>
<evidence type="ECO:0000313" key="18">
    <source>
        <dbReference type="Proteomes" id="UP000476176"/>
    </source>
</evidence>
<proteinExistence type="predicted"/>
<dbReference type="Proteomes" id="UP000440732">
    <property type="component" value="Unassembled WGS sequence"/>
</dbReference>
<evidence type="ECO:0000313" key="11">
    <source>
        <dbReference type="Proteomes" id="UP000429523"/>
    </source>
</evidence>
<comment type="caution">
    <text evidence="5">The sequence shown here is derived from an EMBL/GenBank/DDBJ whole genome shotgun (WGS) entry which is preliminary data.</text>
</comment>
<evidence type="ECO:0000313" key="2">
    <source>
        <dbReference type="EMBL" id="KAE9005103.1"/>
    </source>
</evidence>
<evidence type="ECO:0000313" key="4">
    <source>
        <dbReference type="EMBL" id="KAE9106799.1"/>
    </source>
</evidence>